<proteinExistence type="predicted"/>
<organism evidence="2 3">
    <name type="scientific">Pyrenophora teres f. teres</name>
    <dbReference type="NCBI Taxonomy" id="97479"/>
    <lineage>
        <taxon>Eukaryota</taxon>
        <taxon>Fungi</taxon>
        <taxon>Dikarya</taxon>
        <taxon>Ascomycota</taxon>
        <taxon>Pezizomycotina</taxon>
        <taxon>Dothideomycetes</taxon>
        <taxon>Pleosporomycetidae</taxon>
        <taxon>Pleosporales</taxon>
        <taxon>Pleosporineae</taxon>
        <taxon>Pleosporaceae</taxon>
        <taxon>Pyrenophora</taxon>
    </lineage>
</organism>
<reference evidence="2" key="1">
    <citation type="submission" date="2021-02" db="EMBL/GenBank/DDBJ databases">
        <authorList>
            <person name="Syme A R."/>
            <person name="Syme A R."/>
            <person name="Moolhuijzen P."/>
        </authorList>
    </citation>
    <scope>NUCLEOTIDE SEQUENCE</scope>
    <source>
        <strain evidence="2">W1-1</strain>
    </source>
</reference>
<feature type="compositionally biased region" description="Polar residues" evidence="1">
    <location>
        <begin position="17"/>
        <end position="31"/>
    </location>
</feature>
<feature type="compositionally biased region" description="Basic residues" evidence="1">
    <location>
        <begin position="1"/>
        <end position="11"/>
    </location>
</feature>
<name>A0A6S6VYP2_9PLEO</name>
<evidence type="ECO:0000313" key="3">
    <source>
        <dbReference type="Proteomes" id="UP000472372"/>
    </source>
</evidence>
<dbReference type="Proteomes" id="UP000472372">
    <property type="component" value="Chromosome 3"/>
</dbReference>
<dbReference type="AlphaFoldDB" id="A0A6S6VYP2"/>
<protein>
    <submittedName>
        <fullName evidence="2">Uncharacterized protein</fullName>
    </submittedName>
</protein>
<feature type="compositionally biased region" description="Polar residues" evidence="1">
    <location>
        <begin position="39"/>
        <end position="49"/>
    </location>
</feature>
<feature type="compositionally biased region" description="Polar residues" evidence="1">
    <location>
        <begin position="63"/>
        <end position="96"/>
    </location>
</feature>
<sequence>MFRKLSRYSKKRSSDSAAQTPHVSNQPSRSSAPIPMYSPRSSVQTTGSSIKAARASDQAPGSYRQSPQSFDQRSRVSAQAHTYFTQSSRSSDQRPNISDPISGYFAHSPRSSDQRPGISDQTSGYSTNSPHSSVQGPRISDQATRYYINSPHSSFQTPRSSASAPYTYPLHPLSPPPPNIPYDTTAWASHNAHLSSLLIKANNLDTLAYTAELRWKAAEAVLPPSRQHEVDVFAKIPVLRDVHVVLRQVRKLGRTEKKWRMQWMPRSPRLKYPAWGSCYAEAVGVYEGEGVSPEVAVGMLDERIELLAGVVRGWIEEEIWGREWWVDG</sequence>
<dbReference type="EMBL" id="HG992979">
    <property type="protein sequence ID" value="CAE7027593.1"/>
    <property type="molecule type" value="Genomic_DNA"/>
</dbReference>
<gene>
    <name evidence="2" type="ORF">PTTW11_04274</name>
</gene>
<evidence type="ECO:0000256" key="1">
    <source>
        <dbReference type="SAM" id="MobiDB-lite"/>
    </source>
</evidence>
<feature type="region of interest" description="Disordered" evidence="1">
    <location>
        <begin position="1"/>
        <end position="137"/>
    </location>
</feature>
<accession>A0A6S6VYP2</accession>
<feature type="compositionally biased region" description="Polar residues" evidence="1">
    <location>
        <begin position="119"/>
        <end position="135"/>
    </location>
</feature>
<evidence type="ECO:0000313" key="2">
    <source>
        <dbReference type="EMBL" id="CAE7027593.1"/>
    </source>
</evidence>